<keyword evidence="1" id="KW-0175">Coiled coil</keyword>
<dbReference type="Proteomes" id="UP000034137">
    <property type="component" value="Unassembled WGS sequence"/>
</dbReference>
<keyword evidence="2" id="KW-0472">Membrane</keyword>
<keyword evidence="2" id="KW-1133">Transmembrane helix</keyword>
<feature type="transmembrane region" description="Helical" evidence="2">
    <location>
        <begin position="14"/>
        <end position="36"/>
    </location>
</feature>
<evidence type="ECO:0000256" key="2">
    <source>
        <dbReference type="SAM" id="Phobius"/>
    </source>
</evidence>
<dbReference type="EMBL" id="LBXO01000079">
    <property type="protein sequence ID" value="KKR30943.1"/>
    <property type="molecule type" value="Genomic_DNA"/>
</dbReference>
<protein>
    <submittedName>
        <fullName evidence="3">Septum formation initiator</fullName>
    </submittedName>
</protein>
<gene>
    <name evidence="3" type="ORF">UT64_C0079G0004</name>
</gene>
<evidence type="ECO:0000313" key="4">
    <source>
        <dbReference type="Proteomes" id="UP000034137"/>
    </source>
</evidence>
<dbReference type="InterPro" id="IPR007060">
    <property type="entry name" value="FtsL/DivIC"/>
</dbReference>
<dbReference type="Pfam" id="PF04977">
    <property type="entry name" value="DivIC"/>
    <property type="match status" value="1"/>
</dbReference>
<sequence length="143" mass="16552">MITKNKNNFFLSFLFKQSVLTIIGVVLLIAISIPLAKNLSRRYRINNEISQLDKEIQEIEKKNTDLQKLIKYLESDQFAEEQARLNLGLKKEGESVAIVKNDLSVKKGELIQSEKQIFNIPGLEKSKPKPISNPQQWLNYFFK</sequence>
<organism evidence="3 4">
    <name type="scientific">Candidatus Falkowbacteria bacterium GW2011_GWF2_39_8</name>
    <dbReference type="NCBI Taxonomy" id="1618642"/>
    <lineage>
        <taxon>Bacteria</taxon>
        <taxon>Candidatus Falkowiibacteriota</taxon>
    </lineage>
</organism>
<dbReference type="AlphaFoldDB" id="A0A0G0PSP7"/>
<evidence type="ECO:0000313" key="3">
    <source>
        <dbReference type="EMBL" id="KKR30943.1"/>
    </source>
</evidence>
<feature type="coiled-coil region" evidence="1">
    <location>
        <begin position="42"/>
        <end position="76"/>
    </location>
</feature>
<keyword evidence="2" id="KW-0812">Transmembrane</keyword>
<accession>A0A0G0PSP7</accession>
<evidence type="ECO:0000256" key="1">
    <source>
        <dbReference type="SAM" id="Coils"/>
    </source>
</evidence>
<proteinExistence type="predicted"/>
<comment type="caution">
    <text evidence="3">The sequence shown here is derived from an EMBL/GenBank/DDBJ whole genome shotgun (WGS) entry which is preliminary data.</text>
</comment>
<name>A0A0G0PSP7_9BACT</name>
<reference evidence="3 4" key="1">
    <citation type="journal article" date="2015" name="Nature">
        <title>rRNA introns, odd ribosomes, and small enigmatic genomes across a large radiation of phyla.</title>
        <authorList>
            <person name="Brown C.T."/>
            <person name="Hug L.A."/>
            <person name="Thomas B.C."/>
            <person name="Sharon I."/>
            <person name="Castelle C.J."/>
            <person name="Singh A."/>
            <person name="Wilkins M.J."/>
            <person name="Williams K.H."/>
            <person name="Banfield J.F."/>
        </authorList>
    </citation>
    <scope>NUCLEOTIDE SEQUENCE [LARGE SCALE GENOMIC DNA]</scope>
</reference>